<evidence type="ECO:0000256" key="3">
    <source>
        <dbReference type="ARBA" id="ARBA00008536"/>
    </source>
</evidence>
<comment type="caution">
    <text evidence="22">The sequence shown here is derived from an EMBL/GenBank/DDBJ whole genome shotgun (WGS) entry which is preliminary data.</text>
</comment>
<dbReference type="GO" id="GO:0005886">
    <property type="term" value="C:plasma membrane"/>
    <property type="evidence" value="ECO:0007669"/>
    <property type="project" value="UniProtKB-SubCell"/>
</dbReference>
<dbReference type="Pfam" id="PF00069">
    <property type="entry name" value="Pkinase"/>
    <property type="match status" value="1"/>
</dbReference>
<keyword evidence="18" id="KW-0325">Glycoprotein</keyword>
<gene>
    <name evidence="22" type="ORF">GH714_028964</name>
</gene>
<keyword evidence="7" id="KW-0723">Serine/threonine-protein kinase</keyword>
<evidence type="ECO:0000256" key="5">
    <source>
        <dbReference type="ARBA" id="ARBA00012513"/>
    </source>
</evidence>
<dbReference type="InterPro" id="IPR019825">
    <property type="entry name" value="Lectin_legB_Mn/Ca_BS"/>
</dbReference>
<dbReference type="InterPro" id="IPR013320">
    <property type="entry name" value="ConA-like_dom_sf"/>
</dbReference>
<keyword evidence="23" id="KW-1185">Reference proteome</keyword>
<dbReference type="SMART" id="SM00220">
    <property type="entry name" value="S_TKc"/>
    <property type="match status" value="1"/>
</dbReference>
<dbReference type="GO" id="GO:0002229">
    <property type="term" value="P:defense response to oomycetes"/>
    <property type="evidence" value="ECO:0007669"/>
    <property type="project" value="UniProtKB-ARBA"/>
</dbReference>
<dbReference type="CDD" id="cd06899">
    <property type="entry name" value="lectin_legume_LecRK_Arcelin_ConA"/>
    <property type="match status" value="1"/>
</dbReference>
<accession>A0A6A6N7Q6</accession>
<dbReference type="Gene3D" id="3.30.200.20">
    <property type="entry name" value="Phosphorylase Kinase, domain 1"/>
    <property type="match status" value="1"/>
</dbReference>
<dbReference type="PROSITE" id="PS00108">
    <property type="entry name" value="PROTEIN_KINASE_ST"/>
    <property type="match status" value="1"/>
</dbReference>
<dbReference type="InterPro" id="IPR001220">
    <property type="entry name" value="Legume_lectin_dom"/>
</dbReference>
<name>A0A6A6N7Q6_HEVBR</name>
<dbReference type="Pfam" id="PF00139">
    <property type="entry name" value="Lectin_legB"/>
    <property type="match status" value="1"/>
</dbReference>
<feature type="domain" description="Protein kinase" evidence="21">
    <location>
        <begin position="279"/>
        <end position="534"/>
    </location>
</feature>
<keyword evidence="16 20" id="KW-0472">Membrane</keyword>
<evidence type="ECO:0000256" key="1">
    <source>
        <dbReference type="ARBA" id="ARBA00004251"/>
    </source>
</evidence>
<comment type="similarity">
    <text evidence="3">In the N-terminal section; belongs to the leguminous lectin family.</text>
</comment>
<evidence type="ECO:0000256" key="15">
    <source>
        <dbReference type="ARBA" id="ARBA00022989"/>
    </source>
</evidence>
<evidence type="ECO:0000259" key="21">
    <source>
        <dbReference type="PROSITE" id="PS50011"/>
    </source>
</evidence>
<dbReference type="EC" id="2.7.11.1" evidence="5"/>
<dbReference type="GO" id="GO:0030246">
    <property type="term" value="F:carbohydrate binding"/>
    <property type="evidence" value="ECO:0007669"/>
    <property type="project" value="UniProtKB-KW"/>
</dbReference>
<dbReference type="Gene3D" id="1.10.510.10">
    <property type="entry name" value="Transferase(Phosphotransferase) domain 1"/>
    <property type="match status" value="1"/>
</dbReference>
<evidence type="ECO:0000256" key="10">
    <source>
        <dbReference type="ARBA" id="ARBA00022729"/>
    </source>
</evidence>
<evidence type="ECO:0000256" key="12">
    <source>
        <dbReference type="ARBA" id="ARBA00022741"/>
    </source>
</evidence>
<keyword evidence="14 19" id="KW-0067">ATP-binding</keyword>
<dbReference type="InterPro" id="IPR011009">
    <property type="entry name" value="Kinase-like_dom_sf"/>
</dbReference>
<comment type="subcellular location">
    <subcellularLocation>
        <location evidence="1">Cell membrane</location>
        <topology evidence="1">Single-pass type I membrane protein</topology>
    </subcellularLocation>
</comment>
<keyword evidence="9 20" id="KW-0812">Transmembrane</keyword>
<keyword evidence="17" id="KW-0675">Receptor</keyword>
<keyword evidence="6" id="KW-1003">Cell membrane</keyword>
<organism evidence="22 23">
    <name type="scientific">Hevea brasiliensis</name>
    <name type="common">Para rubber tree</name>
    <name type="synonym">Siphonia brasiliensis</name>
    <dbReference type="NCBI Taxonomy" id="3981"/>
    <lineage>
        <taxon>Eukaryota</taxon>
        <taxon>Viridiplantae</taxon>
        <taxon>Streptophyta</taxon>
        <taxon>Embryophyta</taxon>
        <taxon>Tracheophyta</taxon>
        <taxon>Spermatophyta</taxon>
        <taxon>Magnoliopsida</taxon>
        <taxon>eudicotyledons</taxon>
        <taxon>Gunneridae</taxon>
        <taxon>Pentapetalae</taxon>
        <taxon>rosids</taxon>
        <taxon>fabids</taxon>
        <taxon>Malpighiales</taxon>
        <taxon>Euphorbiaceae</taxon>
        <taxon>Crotonoideae</taxon>
        <taxon>Micrandreae</taxon>
        <taxon>Hevea</taxon>
    </lineage>
</organism>
<protein>
    <recommendedName>
        <fullName evidence="5">non-specific serine/threonine protein kinase</fullName>
        <ecNumber evidence="5">2.7.11.1</ecNumber>
    </recommendedName>
</protein>
<evidence type="ECO:0000256" key="18">
    <source>
        <dbReference type="ARBA" id="ARBA00023180"/>
    </source>
</evidence>
<dbReference type="SUPFAM" id="SSF56112">
    <property type="entry name" value="Protein kinase-like (PK-like)"/>
    <property type="match status" value="1"/>
</dbReference>
<keyword evidence="12 19" id="KW-0547">Nucleotide-binding</keyword>
<dbReference type="PROSITE" id="PS00307">
    <property type="entry name" value="LECTIN_LEGUME_BETA"/>
    <property type="match status" value="1"/>
</dbReference>
<evidence type="ECO:0000256" key="14">
    <source>
        <dbReference type="ARBA" id="ARBA00022840"/>
    </source>
</evidence>
<evidence type="ECO:0000256" key="17">
    <source>
        <dbReference type="ARBA" id="ARBA00023170"/>
    </source>
</evidence>
<keyword evidence="10" id="KW-0732">Signal</keyword>
<comment type="similarity">
    <text evidence="4">In the C-terminal section; belongs to the protein kinase superfamily. Ser/Thr protein kinase family.</text>
</comment>
<dbReference type="InterPro" id="IPR000719">
    <property type="entry name" value="Prot_kinase_dom"/>
</dbReference>
<reference evidence="22 23" key="1">
    <citation type="journal article" date="2020" name="Mol. Plant">
        <title>The Chromosome-Based Rubber Tree Genome Provides New Insights into Spurge Genome Evolution and Rubber Biosynthesis.</title>
        <authorList>
            <person name="Liu J."/>
            <person name="Shi C."/>
            <person name="Shi C.C."/>
            <person name="Li W."/>
            <person name="Zhang Q.J."/>
            <person name="Zhang Y."/>
            <person name="Li K."/>
            <person name="Lu H.F."/>
            <person name="Shi C."/>
            <person name="Zhu S.T."/>
            <person name="Xiao Z.Y."/>
            <person name="Nan H."/>
            <person name="Yue Y."/>
            <person name="Zhu X.G."/>
            <person name="Wu Y."/>
            <person name="Hong X.N."/>
            <person name="Fan G.Y."/>
            <person name="Tong Y."/>
            <person name="Zhang D."/>
            <person name="Mao C.L."/>
            <person name="Liu Y.L."/>
            <person name="Hao S.J."/>
            <person name="Liu W.Q."/>
            <person name="Lv M.Q."/>
            <person name="Zhang H.B."/>
            <person name="Liu Y."/>
            <person name="Hu-Tang G.R."/>
            <person name="Wang J.P."/>
            <person name="Wang J.H."/>
            <person name="Sun Y.H."/>
            <person name="Ni S.B."/>
            <person name="Chen W.B."/>
            <person name="Zhang X.C."/>
            <person name="Jiao Y.N."/>
            <person name="Eichler E.E."/>
            <person name="Li G.H."/>
            <person name="Liu X."/>
            <person name="Gao L.Z."/>
        </authorList>
    </citation>
    <scope>NUCLEOTIDE SEQUENCE [LARGE SCALE GENOMIC DNA]</scope>
    <source>
        <strain evidence="23">cv. GT1</strain>
        <tissue evidence="22">Leaf</tissue>
    </source>
</reference>
<keyword evidence="13" id="KW-0418">Kinase</keyword>
<keyword evidence="11" id="KW-0430">Lectin</keyword>
<evidence type="ECO:0000256" key="7">
    <source>
        <dbReference type="ARBA" id="ARBA00022527"/>
    </source>
</evidence>
<dbReference type="PROSITE" id="PS50011">
    <property type="entry name" value="PROTEIN_KINASE_DOM"/>
    <property type="match status" value="1"/>
</dbReference>
<feature type="binding site" evidence="19">
    <location>
        <position position="309"/>
    </location>
    <ligand>
        <name>ATP</name>
        <dbReference type="ChEBI" id="CHEBI:30616"/>
    </ligand>
</feature>
<dbReference type="InterPro" id="IPR050528">
    <property type="entry name" value="L-type_Lectin-RKs"/>
</dbReference>
<dbReference type="InterPro" id="IPR017441">
    <property type="entry name" value="Protein_kinase_ATP_BS"/>
</dbReference>
<dbReference type="PANTHER" id="PTHR27007">
    <property type="match status" value="1"/>
</dbReference>
<dbReference type="FunFam" id="1.10.510.10:FF:000240">
    <property type="entry name" value="Lectin-domain containing receptor kinase A4.3"/>
    <property type="match status" value="1"/>
</dbReference>
<evidence type="ECO:0000256" key="2">
    <source>
        <dbReference type="ARBA" id="ARBA00007606"/>
    </source>
</evidence>
<evidence type="ECO:0000256" key="13">
    <source>
        <dbReference type="ARBA" id="ARBA00022777"/>
    </source>
</evidence>
<dbReference type="Gene3D" id="2.60.120.200">
    <property type="match status" value="1"/>
</dbReference>
<dbReference type="InterPro" id="IPR008271">
    <property type="entry name" value="Ser/Thr_kinase_AS"/>
</dbReference>
<proteinExistence type="inferred from homology"/>
<dbReference type="SUPFAM" id="SSF49899">
    <property type="entry name" value="Concanavalin A-like lectins/glucanases"/>
    <property type="match status" value="1"/>
</dbReference>
<dbReference type="Proteomes" id="UP000467840">
    <property type="component" value="Chromosome 10"/>
</dbReference>
<evidence type="ECO:0000313" key="23">
    <source>
        <dbReference type="Proteomes" id="UP000467840"/>
    </source>
</evidence>
<dbReference type="GO" id="GO:0004674">
    <property type="term" value="F:protein serine/threonine kinase activity"/>
    <property type="evidence" value="ECO:0007669"/>
    <property type="project" value="UniProtKB-KW"/>
</dbReference>
<sequence length="600" mass="67514">MFFYNYSPFYPPLLIHLQLGFIIFLFLINFHVTPLSFNFTSFYPSNQDIKCEGDAASLDSVLQLNKYEVEQTGHATYGELLHLWDKASGNLADFTTNFTFSIDSQYNEKYADGFAFFLAPPQFRIPDVQGGGGGGGLGLAYGNQTLNSTDNPFVAVEFDTYINIFDKEEAEHVGINVNSLVSSKSGRFFSNVMQGGMMNAQISYNSSSQNLCVYYTGVENSISYPRELCCEIDLREYLPEWKNERKQEDTIHVTEQEFETATGAKKISYEDLDRATNKFDEQAKLGEGGFSTVYKGFWSEKNLHVAVKKLNNVSIQGLQNYVSEVIITSKLNHQNLIKLIGWCHDREQLLLAFEYMPNLSLEHHLFNGSSLLKWVERYKIVQGLASALHYLHQGCSRCVLHRDIKSSNVLLDSNFSAKLSDFGLARIVHHDAKSQTLEGWTNGYEAPECHQTGKSGKQSDVFSFGVVALEIACGRRPFVQMEDGNQVRIVKWVWDHYEKGNLLDAADPRLSGEFDGNQMKRLMMLGLWCAHPRFSHRPSIGEALKVLNFEATTPKLPSKFPSSTVSSIISSLVSSIAMACQAAGCKCILPIRCEKKNINQ</sequence>
<evidence type="ECO:0000256" key="8">
    <source>
        <dbReference type="ARBA" id="ARBA00022679"/>
    </source>
</evidence>
<dbReference type="PROSITE" id="PS00107">
    <property type="entry name" value="PROTEIN_KINASE_ATP"/>
    <property type="match status" value="1"/>
</dbReference>
<evidence type="ECO:0000313" key="22">
    <source>
        <dbReference type="EMBL" id="KAF2320606.1"/>
    </source>
</evidence>
<keyword evidence="15 20" id="KW-1133">Transmembrane helix</keyword>
<evidence type="ECO:0000256" key="11">
    <source>
        <dbReference type="ARBA" id="ARBA00022734"/>
    </source>
</evidence>
<evidence type="ECO:0000256" key="16">
    <source>
        <dbReference type="ARBA" id="ARBA00023136"/>
    </source>
</evidence>
<keyword evidence="8" id="KW-0808">Transferase</keyword>
<dbReference type="AlphaFoldDB" id="A0A6A6N7Q6"/>
<evidence type="ECO:0000256" key="9">
    <source>
        <dbReference type="ARBA" id="ARBA00022692"/>
    </source>
</evidence>
<dbReference type="EMBL" id="JAAGAX010000003">
    <property type="protein sequence ID" value="KAF2320606.1"/>
    <property type="molecule type" value="Genomic_DNA"/>
</dbReference>
<dbReference type="GO" id="GO:0005524">
    <property type="term" value="F:ATP binding"/>
    <property type="evidence" value="ECO:0007669"/>
    <property type="project" value="UniProtKB-UniRule"/>
</dbReference>
<evidence type="ECO:0000256" key="20">
    <source>
        <dbReference type="SAM" id="Phobius"/>
    </source>
</evidence>
<evidence type="ECO:0000256" key="6">
    <source>
        <dbReference type="ARBA" id="ARBA00022475"/>
    </source>
</evidence>
<evidence type="ECO:0000256" key="4">
    <source>
        <dbReference type="ARBA" id="ARBA00010217"/>
    </source>
</evidence>
<feature type="transmembrane region" description="Helical" evidence="20">
    <location>
        <begin position="12"/>
        <end position="32"/>
    </location>
</feature>
<evidence type="ECO:0000256" key="19">
    <source>
        <dbReference type="PROSITE-ProRule" id="PRU10141"/>
    </source>
</evidence>
<comment type="similarity">
    <text evidence="2">Belongs to the leguminous lectin family.</text>
</comment>